<gene>
    <name evidence="2" type="ORF">DEJ49_00045</name>
</gene>
<proteinExistence type="predicted"/>
<organism evidence="2 3">
    <name type="scientific">Streptomyces venezuelae</name>
    <dbReference type="NCBI Taxonomy" id="54571"/>
    <lineage>
        <taxon>Bacteria</taxon>
        <taxon>Bacillati</taxon>
        <taxon>Actinomycetota</taxon>
        <taxon>Actinomycetes</taxon>
        <taxon>Kitasatosporales</taxon>
        <taxon>Streptomycetaceae</taxon>
        <taxon>Streptomyces</taxon>
    </lineage>
</organism>
<name>A0A5P2CA23_STRVZ</name>
<dbReference type="RefSeq" id="WP_150181750.1">
    <property type="nucleotide sequence ID" value="NZ_CP029191.1"/>
</dbReference>
<dbReference type="AlphaFoldDB" id="A0A5P2CA23"/>
<reference evidence="2 3" key="1">
    <citation type="submission" date="2018-05" db="EMBL/GenBank/DDBJ databases">
        <title>Streptomyces venezuelae.</title>
        <authorList>
            <person name="Kim W."/>
            <person name="Lee N."/>
            <person name="Cho B.-K."/>
        </authorList>
    </citation>
    <scope>NUCLEOTIDE SEQUENCE [LARGE SCALE GENOMIC DNA]</scope>
    <source>
        <strain evidence="2 3">ATCC 14585</strain>
    </source>
</reference>
<keyword evidence="1" id="KW-0732">Signal</keyword>
<feature type="chain" id="PRO_5024810670" evidence="1">
    <location>
        <begin position="27"/>
        <end position="78"/>
    </location>
</feature>
<sequence>MRVRSTILAAVLTASVVAIGAGSAVADDDHYAPHDGLGYNHKGFEGEYDSVGGPLGIVFSQAKGYGHEGMGHEPAAQR</sequence>
<evidence type="ECO:0000313" key="3">
    <source>
        <dbReference type="Proteomes" id="UP000324015"/>
    </source>
</evidence>
<accession>A0A5P2CA23</accession>
<evidence type="ECO:0000256" key="1">
    <source>
        <dbReference type="SAM" id="SignalP"/>
    </source>
</evidence>
<evidence type="ECO:0000313" key="2">
    <source>
        <dbReference type="EMBL" id="QES39574.1"/>
    </source>
</evidence>
<protein>
    <submittedName>
        <fullName evidence="2">Uncharacterized protein</fullName>
    </submittedName>
</protein>
<dbReference type="EMBL" id="CP029191">
    <property type="protein sequence ID" value="QES39574.1"/>
    <property type="molecule type" value="Genomic_DNA"/>
</dbReference>
<dbReference type="Proteomes" id="UP000324015">
    <property type="component" value="Chromosome"/>
</dbReference>
<feature type="signal peptide" evidence="1">
    <location>
        <begin position="1"/>
        <end position="26"/>
    </location>
</feature>